<dbReference type="GO" id="GO:0016787">
    <property type="term" value="F:hydrolase activity"/>
    <property type="evidence" value="ECO:0007669"/>
    <property type="project" value="UniProtKB-KW"/>
</dbReference>
<feature type="compositionally biased region" description="Pro residues" evidence="11">
    <location>
        <begin position="376"/>
        <end position="386"/>
    </location>
</feature>
<evidence type="ECO:0000256" key="7">
    <source>
        <dbReference type="ARBA" id="ARBA00022801"/>
    </source>
</evidence>
<keyword evidence="6 10" id="KW-0255">Endonuclease</keyword>
<evidence type="ECO:0000259" key="12">
    <source>
        <dbReference type="PROSITE" id="PS52044"/>
    </source>
</evidence>
<sequence>MNVFQLPPDLLEGIVRRTLLSDSESQPLETSPARPPPQLLPRTTGVGCAVCINAAFTNVEDQRAHYKSDWHRYNVKAKLSNKPLLSEPQFENAIADLSDSISGSESTDSEEDLDTGDEAKKRDTVHNALRKARGASSRPTTPDVTVKIPRSPIIWFHCKPATQIGVYSAIFPTGIDSREYDYVNELKAMQQPDGERLWTLLMTAGGHFAGIVVKISSSNSQQLKVKGKHKPSEFEIVSHKTFHRYTTRRKQGGSQSLNDNAKGNAKSAGATLRRYGEQALRDDIRALMDEWREEINASERIWIRANVSNKRIFYDYEAAAFPKDDPRLRGFPFPTRRPTQAELLRCLNELLHAKVSRFTEEELRKQDEELLASLPQPKPAPVPSVPKPKQDKVPPPVKLTKEQEELRENWKRLIEMTKKGRLDALSSLWDRIHPNIQSDAGIDTRIPEMDGLPDGNSTLLQVASAAGQDSVVQWLLEEKGADPTVKTVPRKVGIEISLEAGKAPYELASTKSVRDAFRRAAGANPDRWDWLNEGRVPSVLSKEMEEEQESKKKVKRKGLKEKMKEREERQPSASAEERVEHPVEVKPSVGPQRLGGSGDAAGVMGLTPEMRARIERERRARAIEARMQSPKQ</sequence>
<comment type="similarity">
    <text evidence="2 10">Belongs to the ANKZF1/VMS1 family.</text>
</comment>
<dbReference type="Pfam" id="PF18826">
    <property type="entry name" value="bVLRF1"/>
    <property type="match status" value="1"/>
</dbReference>
<dbReference type="GO" id="GO:0036503">
    <property type="term" value="P:ERAD pathway"/>
    <property type="evidence" value="ECO:0007669"/>
    <property type="project" value="TreeGrafter"/>
</dbReference>
<evidence type="ECO:0000256" key="11">
    <source>
        <dbReference type="SAM" id="MobiDB-lite"/>
    </source>
</evidence>
<keyword evidence="14" id="KW-1185">Reference proteome</keyword>
<evidence type="ECO:0000256" key="6">
    <source>
        <dbReference type="ARBA" id="ARBA00022759"/>
    </source>
</evidence>
<dbReference type="EMBL" id="KN824277">
    <property type="protein sequence ID" value="KIM34383.1"/>
    <property type="molecule type" value="Genomic_DNA"/>
</dbReference>
<feature type="domain" description="VLRF1" evidence="12">
    <location>
        <begin position="194"/>
        <end position="353"/>
    </location>
</feature>
<dbReference type="HOGENOM" id="CLU_014293_1_1_1"/>
<feature type="compositionally biased region" description="Polar residues" evidence="11">
    <location>
        <begin position="252"/>
        <end position="261"/>
    </location>
</feature>
<keyword evidence="7 10" id="KW-0378">Hydrolase</keyword>
<feature type="region of interest" description="Disordered" evidence="11">
    <location>
        <begin position="245"/>
        <end position="270"/>
    </location>
</feature>
<comment type="domain">
    <text evidence="10">The VLRF1 domain mediates binding to the 60S ribosomal subunit.</text>
</comment>
<evidence type="ECO:0000256" key="4">
    <source>
        <dbReference type="ARBA" id="ARBA00022722"/>
    </source>
</evidence>
<feature type="region of interest" description="Disordered" evidence="11">
    <location>
        <begin position="98"/>
        <end position="144"/>
    </location>
</feature>
<evidence type="ECO:0000256" key="3">
    <source>
        <dbReference type="ARBA" id="ARBA00022490"/>
    </source>
</evidence>
<organism evidence="13 14">
    <name type="scientific">Serendipita vermifera MAFF 305830</name>
    <dbReference type="NCBI Taxonomy" id="933852"/>
    <lineage>
        <taxon>Eukaryota</taxon>
        <taxon>Fungi</taxon>
        <taxon>Dikarya</taxon>
        <taxon>Basidiomycota</taxon>
        <taxon>Agaricomycotina</taxon>
        <taxon>Agaricomycetes</taxon>
        <taxon>Sebacinales</taxon>
        <taxon>Serendipitaceae</taxon>
        <taxon>Serendipita</taxon>
    </lineage>
</organism>
<evidence type="ECO:0000256" key="2">
    <source>
        <dbReference type="ARBA" id="ARBA00009262"/>
    </source>
</evidence>
<keyword evidence="9" id="KW-0175">Coiled coil</keyword>
<feature type="compositionally biased region" description="Basic and acidic residues" evidence="11">
    <location>
        <begin position="560"/>
        <end position="584"/>
    </location>
</feature>
<keyword evidence="3 10" id="KW-0963">Cytoplasm</keyword>
<evidence type="ECO:0000256" key="1">
    <source>
        <dbReference type="ARBA" id="ARBA00004496"/>
    </source>
</evidence>
<evidence type="ECO:0000256" key="10">
    <source>
        <dbReference type="PROSITE-ProRule" id="PRU01389"/>
    </source>
</evidence>
<feature type="region of interest" description="Disordered" evidence="11">
    <location>
        <begin position="371"/>
        <end position="402"/>
    </location>
</feature>
<feature type="compositionally biased region" description="Acidic residues" evidence="11">
    <location>
        <begin position="107"/>
        <end position="116"/>
    </location>
</feature>
<dbReference type="AlphaFoldDB" id="A0A0C2X8J7"/>
<accession>A0A0C2X8J7</accession>
<keyword evidence="4 10" id="KW-0540">Nuclease</keyword>
<reference evidence="14" key="2">
    <citation type="submission" date="2015-01" db="EMBL/GenBank/DDBJ databases">
        <title>Evolutionary Origins and Diversification of the Mycorrhizal Mutualists.</title>
        <authorList>
            <consortium name="DOE Joint Genome Institute"/>
            <consortium name="Mycorrhizal Genomics Consortium"/>
            <person name="Kohler A."/>
            <person name="Kuo A."/>
            <person name="Nagy L.G."/>
            <person name="Floudas D."/>
            <person name="Copeland A."/>
            <person name="Barry K.W."/>
            <person name="Cichocki N."/>
            <person name="Veneault-Fourrey C."/>
            <person name="LaButti K."/>
            <person name="Lindquist E.A."/>
            <person name="Lipzen A."/>
            <person name="Lundell T."/>
            <person name="Morin E."/>
            <person name="Murat C."/>
            <person name="Riley R."/>
            <person name="Ohm R."/>
            <person name="Sun H."/>
            <person name="Tunlid A."/>
            <person name="Henrissat B."/>
            <person name="Grigoriev I.V."/>
            <person name="Hibbett D.S."/>
            <person name="Martin F."/>
        </authorList>
    </citation>
    <scope>NUCLEOTIDE SEQUENCE [LARGE SCALE GENOMIC DNA]</scope>
    <source>
        <strain evidence="14">MAFF 305830</strain>
    </source>
</reference>
<protein>
    <recommendedName>
        <fullName evidence="12">VLRF1 domain-containing protein</fullName>
    </recommendedName>
</protein>
<dbReference type="Gene3D" id="1.25.40.20">
    <property type="entry name" value="Ankyrin repeat-containing domain"/>
    <property type="match status" value="1"/>
</dbReference>
<comment type="subcellular location">
    <subcellularLocation>
        <location evidence="1">Cytoplasm</location>
    </subcellularLocation>
</comment>
<proteinExistence type="inferred from homology"/>
<dbReference type="GO" id="GO:0005737">
    <property type="term" value="C:cytoplasm"/>
    <property type="evidence" value="ECO:0007669"/>
    <property type="project" value="UniProtKB-SubCell"/>
</dbReference>
<keyword evidence="8" id="KW-0040">ANK repeat</keyword>
<evidence type="ECO:0000313" key="14">
    <source>
        <dbReference type="Proteomes" id="UP000054097"/>
    </source>
</evidence>
<dbReference type="PROSITE" id="PS52044">
    <property type="entry name" value="VLRF1"/>
    <property type="match status" value="1"/>
</dbReference>
<evidence type="ECO:0000313" key="13">
    <source>
        <dbReference type="EMBL" id="KIM34383.1"/>
    </source>
</evidence>
<reference evidence="13 14" key="1">
    <citation type="submission" date="2014-04" db="EMBL/GenBank/DDBJ databases">
        <authorList>
            <consortium name="DOE Joint Genome Institute"/>
            <person name="Kuo A."/>
            <person name="Zuccaro A."/>
            <person name="Kohler A."/>
            <person name="Nagy L.G."/>
            <person name="Floudas D."/>
            <person name="Copeland A."/>
            <person name="Barry K.W."/>
            <person name="Cichocki N."/>
            <person name="Veneault-Fourrey C."/>
            <person name="LaButti K."/>
            <person name="Lindquist E.A."/>
            <person name="Lipzen A."/>
            <person name="Lundell T."/>
            <person name="Morin E."/>
            <person name="Murat C."/>
            <person name="Sun H."/>
            <person name="Tunlid A."/>
            <person name="Henrissat B."/>
            <person name="Grigoriev I.V."/>
            <person name="Hibbett D.S."/>
            <person name="Martin F."/>
            <person name="Nordberg H.P."/>
            <person name="Cantor M.N."/>
            <person name="Hua S.X."/>
        </authorList>
    </citation>
    <scope>NUCLEOTIDE SEQUENCE [LARGE SCALE GENOMIC DNA]</scope>
    <source>
        <strain evidence="13 14">MAFF 305830</strain>
    </source>
</reference>
<evidence type="ECO:0000256" key="5">
    <source>
        <dbReference type="ARBA" id="ARBA00022737"/>
    </source>
</evidence>
<keyword evidence="5" id="KW-0677">Repeat</keyword>
<name>A0A0C2X8J7_SERVB</name>
<evidence type="ECO:0000256" key="9">
    <source>
        <dbReference type="ARBA" id="ARBA00023054"/>
    </source>
</evidence>
<dbReference type="PANTHER" id="PTHR16036:SF2">
    <property type="entry name" value="TRNA ENDONUCLEASE ANKZF1"/>
    <property type="match status" value="1"/>
</dbReference>
<dbReference type="InterPro" id="IPR047139">
    <property type="entry name" value="ANKZ1/VMS1"/>
</dbReference>
<evidence type="ECO:0000256" key="8">
    <source>
        <dbReference type="ARBA" id="ARBA00023043"/>
    </source>
</evidence>
<dbReference type="Proteomes" id="UP000054097">
    <property type="component" value="Unassembled WGS sequence"/>
</dbReference>
<dbReference type="InterPro" id="IPR041175">
    <property type="entry name" value="VLRF1/Vms1"/>
</dbReference>
<dbReference type="STRING" id="933852.A0A0C2X8J7"/>
<dbReference type="OrthoDB" id="429841at2759"/>
<dbReference type="PANTHER" id="PTHR16036">
    <property type="entry name" value="ANKYRIN REPEAT AND ZINC FINGER DOMAIN-CONTAINING PROTEIN 1"/>
    <property type="match status" value="1"/>
</dbReference>
<dbReference type="GO" id="GO:0004519">
    <property type="term" value="F:endonuclease activity"/>
    <property type="evidence" value="ECO:0007669"/>
    <property type="project" value="UniProtKB-KW"/>
</dbReference>
<dbReference type="InterPro" id="IPR036770">
    <property type="entry name" value="Ankyrin_rpt-contain_sf"/>
</dbReference>
<feature type="region of interest" description="Disordered" evidence="11">
    <location>
        <begin position="541"/>
        <end position="608"/>
    </location>
</feature>
<feature type="active site" evidence="10">
    <location>
        <position position="255"/>
    </location>
</feature>
<gene>
    <name evidence="13" type="ORF">M408DRAFT_325792</name>
</gene>